<organism evidence="7">
    <name type="scientific">Oceaniferula spumae</name>
    <dbReference type="NCBI Taxonomy" id="2979115"/>
    <lineage>
        <taxon>Bacteria</taxon>
        <taxon>Pseudomonadati</taxon>
        <taxon>Verrucomicrobiota</taxon>
        <taxon>Verrucomicrobiia</taxon>
        <taxon>Verrucomicrobiales</taxon>
        <taxon>Verrucomicrobiaceae</taxon>
        <taxon>Oceaniferula</taxon>
    </lineage>
</organism>
<comment type="similarity">
    <text evidence="6">Belongs to the class-III pyridoxal-phosphate-dependent aminotransferase family.</text>
</comment>
<dbReference type="AlphaFoldDB" id="A0AAT9FHP8"/>
<dbReference type="InterPro" id="IPR015421">
    <property type="entry name" value="PyrdxlP-dep_Trfase_major"/>
</dbReference>
<sequence length="415" mass="44554">MSYLLPTYANFPLTAVRGEGARLWDDTGKCYLDFCSGIATCSIGHCHPKLFKAVSSQASTLMHCSNLYQTPQKQELAKTLVEDFVQTPGKVFFCNSGAEANDGMIKTARRFGHARPNENGEPRYEVITFNSSFHGRTLGSMAATAQKKVHEGFDPLLPGFRYVPFNDLEALRSAISDITAGIMLEPIQGEGGVNPAHADFLQGIAALCEEFDLLLMLDEIQCGLGRTGTAMGWQALCPDLKPDTISWAKGLGGGFPIGAFYVSDRVIDAKGTELSSLMGPGSHGSTYGGNPLACSAALAVLEEIRSEDLFTNIQEREQQIRDAVNGWNHPAISGIRGKGLLLGFALNVGEIVVADGITPAGHLCKNLMSNGLLTVPAGAETLRWLPPLNVTAEEVNEALKILKNTLDSVSKSEYA</sequence>
<dbReference type="PIRSF" id="PIRSF000521">
    <property type="entry name" value="Transaminase_4ab_Lys_Orn"/>
    <property type="match status" value="1"/>
</dbReference>
<evidence type="ECO:0000256" key="4">
    <source>
        <dbReference type="ARBA" id="ARBA00022679"/>
    </source>
</evidence>
<keyword evidence="5 6" id="KW-0663">Pyridoxal phosphate</keyword>
<dbReference type="GO" id="GO:0030170">
    <property type="term" value="F:pyridoxal phosphate binding"/>
    <property type="evidence" value="ECO:0007669"/>
    <property type="project" value="InterPro"/>
</dbReference>
<evidence type="ECO:0000256" key="5">
    <source>
        <dbReference type="ARBA" id="ARBA00022898"/>
    </source>
</evidence>
<dbReference type="InterPro" id="IPR015422">
    <property type="entry name" value="PyrdxlP-dep_Trfase_small"/>
</dbReference>
<evidence type="ECO:0000256" key="1">
    <source>
        <dbReference type="ARBA" id="ARBA00001933"/>
    </source>
</evidence>
<keyword evidence="2 7" id="KW-0032">Aminotransferase</keyword>
<dbReference type="InterPro" id="IPR015424">
    <property type="entry name" value="PyrdxlP-dep_Trfase"/>
</dbReference>
<dbReference type="GO" id="GO:0042802">
    <property type="term" value="F:identical protein binding"/>
    <property type="evidence" value="ECO:0007669"/>
    <property type="project" value="TreeGrafter"/>
</dbReference>
<dbReference type="PANTHER" id="PTHR11986:SF79">
    <property type="entry name" value="ACETYLORNITHINE AMINOTRANSFERASE, MITOCHONDRIAL"/>
    <property type="match status" value="1"/>
</dbReference>
<dbReference type="NCBIfam" id="TIGR00707">
    <property type="entry name" value="argD"/>
    <property type="match status" value="1"/>
</dbReference>
<accession>A0AAT9FHP8</accession>
<keyword evidence="4" id="KW-0808">Transferase</keyword>
<dbReference type="InterPro" id="IPR005814">
    <property type="entry name" value="Aminotrans_3"/>
</dbReference>
<dbReference type="KEGG" id="osu:NT6N_05520"/>
<dbReference type="EMBL" id="AP026866">
    <property type="protein sequence ID" value="BDS05512.1"/>
    <property type="molecule type" value="Genomic_DNA"/>
</dbReference>
<dbReference type="InterPro" id="IPR050103">
    <property type="entry name" value="Class-III_PLP-dep_AT"/>
</dbReference>
<dbReference type="Pfam" id="PF00202">
    <property type="entry name" value="Aminotran_3"/>
    <property type="match status" value="1"/>
</dbReference>
<dbReference type="FunFam" id="3.40.640.10:FF:000004">
    <property type="entry name" value="Acetylornithine aminotransferase"/>
    <property type="match status" value="1"/>
</dbReference>
<dbReference type="PANTHER" id="PTHR11986">
    <property type="entry name" value="AMINOTRANSFERASE CLASS III"/>
    <property type="match status" value="1"/>
</dbReference>
<dbReference type="Gene3D" id="3.90.1150.10">
    <property type="entry name" value="Aspartate Aminotransferase, domain 1"/>
    <property type="match status" value="1"/>
</dbReference>
<evidence type="ECO:0000256" key="2">
    <source>
        <dbReference type="ARBA" id="ARBA00022576"/>
    </source>
</evidence>
<dbReference type="GO" id="GO:0008483">
    <property type="term" value="F:transaminase activity"/>
    <property type="evidence" value="ECO:0007669"/>
    <property type="project" value="UniProtKB-KW"/>
</dbReference>
<dbReference type="InterPro" id="IPR004636">
    <property type="entry name" value="AcOrn/SuccOrn_fam"/>
</dbReference>
<proteinExistence type="inferred from homology"/>
<name>A0AAT9FHP8_9BACT</name>
<protein>
    <submittedName>
        <fullName evidence="7">Acetylornithine aminotransferase</fullName>
    </submittedName>
</protein>
<dbReference type="GO" id="GO:0006526">
    <property type="term" value="P:L-arginine biosynthetic process"/>
    <property type="evidence" value="ECO:0007669"/>
    <property type="project" value="UniProtKB-ARBA"/>
</dbReference>
<evidence type="ECO:0000256" key="3">
    <source>
        <dbReference type="ARBA" id="ARBA00022605"/>
    </source>
</evidence>
<dbReference type="NCBIfam" id="NF002325">
    <property type="entry name" value="PRK01278.1"/>
    <property type="match status" value="1"/>
</dbReference>
<gene>
    <name evidence="7" type="primary">argD</name>
    <name evidence="7" type="ORF">NT6N_05520</name>
</gene>
<evidence type="ECO:0000256" key="6">
    <source>
        <dbReference type="RuleBase" id="RU003560"/>
    </source>
</evidence>
<evidence type="ECO:0000313" key="7">
    <source>
        <dbReference type="EMBL" id="BDS05512.1"/>
    </source>
</evidence>
<reference evidence="7" key="1">
    <citation type="submission" date="2024-07" db="EMBL/GenBank/DDBJ databases">
        <title>Complete genome sequence of Verrucomicrobiaceae bacterium NT6N.</title>
        <authorList>
            <person name="Huang C."/>
            <person name="Takami H."/>
            <person name="Hamasaki K."/>
        </authorList>
    </citation>
    <scope>NUCLEOTIDE SEQUENCE</scope>
    <source>
        <strain evidence="7">NT6N</strain>
    </source>
</reference>
<comment type="cofactor">
    <cofactor evidence="1">
        <name>pyridoxal 5'-phosphate</name>
        <dbReference type="ChEBI" id="CHEBI:597326"/>
    </cofactor>
</comment>
<dbReference type="Gene3D" id="3.40.640.10">
    <property type="entry name" value="Type I PLP-dependent aspartate aminotransferase-like (Major domain)"/>
    <property type="match status" value="1"/>
</dbReference>
<keyword evidence="3" id="KW-0028">Amino-acid biosynthesis</keyword>
<dbReference type="SUPFAM" id="SSF53383">
    <property type="entry name" value="PLP-dependent transferases"/>
    <property type="match status" value="1"/>
</dbReference>
<dbReference type="CDD" id="cd00610">
    <property type="entry name" value="OAT_like"/>
    <property type="match status" value="1"/>
</dbReference>